<reference evidence="3 4" key="1">
    <citation type="journal article" date="2021" name="bioRxiv">
        <title>The Gossypium anomalum genome as a resource for cotton improvement and evolutionary analysis of hybrid incompatibility.</title>
        <authorList>
            <person name="Grover C.E."/>
            <person name="Yuan D."/>
            <person name="Arick M.A."/>
            <person name="Miller E.R."/>
            <person name="Hu G."/>
            <person name="Peterson D.G."/>
            <person name="Wendel J.F."/>
            <person name="Udall J.A."/>
        </authorList>
    </citation>
    <scope>NUCLEOTIDE SEQUENCE [LARGE SCALE GENOMIC DNA]</scope>
    <source>
        <strain evidence="3">JFW-Udall</strain>
        <tissue evidence="3">Leaf</tissue>
    </source>
</reference>
<evidence type="ECO:0000256" key="1">
    <source>
        <dbReference type="SAM" id="MobiDB-lite"/>
    </source>
</evidence>
<accession>A0A8J6D4Y4</accession>
<feature type="compositionally biased region" description="Low complexity" evidence="1">
    <location>
        <begin position="903"/>
        <end position="913"/>
    </location>
</feature>
<dbReference type="Proteomes" id="UP000701853">
    <property type="component" value="Chromosome 5"/>
</dbReference>
<dbReference type="InterPro" id="IPR056582">
    <property type="entry name" value="EDRF1_N"/>
</dbReference>
<feature type="compositionally biased region" description="Basic and acidic residues" evidence="1">
    <location>
        <begin position="276"/>
        <end position="289"/>
    </location>
</feature>
<name>A0A8J6D4Y4_9ROSI</name>
<organism evidence="3 4">
    <name type="scientific">Gossypium anomalum</name>
    <dbReference type="NCBI Taxonomy" id="47600"/>
    <lineage>
        <taxon>Eukaryota</taxon>
        <taxon>Viridiplantae</taxon>
        <taxon>Streptophyta</taxon>
        <taxon>Embryophyta</taxon>
        <taxon>Tracheophyta</taxon>
        <taxon>Spermatophyta</taxon>
        <taxon>Magnoliopsida</taxon>
        <taxon>eudicotyledons</taxon>
        <taxon>Gunneridae</taxon>
        <taxon>Pentapetalae</taxon>
        <taxon>rosids</taxon>
        <taxon>malvids</taxon>
        <taxon>Malvales</taxon>
        <taxon>Malvaceae</taxon>
        <taxon>Malvoideae</taxon>
        <taxon>Gossypium</taxon>
    </lineage>
</organism>
<dbReference type="EMBL" id="JAHUZN010000005">
    <property type="protein sequence ID" value="KAG8493745.1"/>
    <property type="molecule type" value="Genomic_DNA"/>
</dbReference>
<evidence type="ECO:0000313" key="3">
    <source>
        <dbReference type="EMBL" id="KAG8493745.1"/>
    </source>
</evidence>
<protein>
    <recommendedName>
        <fullName evidence="2">EDRF1 N-terminal domain-containing protein</fullName>
    </recommendedName>
</protein>
<feature type="domain" description="EDRF1 N-terminal" evidence="2">
    <location>
        <begin position="129"/>
        <end position="171"/>
    </location>
</feature>
<proteinExistence type="predicted"/>
<feature type="region of interest" description="Disordered" evidence="1">
    <location>
        <begin position="903"/>
        <end position="976"/>
    </location>
</feature>
<dbReference type="GO" id="GO:0045893">
    <property type="term" value="P:positive regulation of DNA-templated transcription"/>
    <property type="evidence" value="ECO:0007669"/>
    <property type="project" value="TreeGrafter"/>
</dbReference>
<feature type="region of interest" description="Disordered" evidence="1">
    <location>
        <begin position="214"/>
        <end position="241"/>
    </location>
</feature>
<feature type="region of interest" description="Disordered" evidence="1">
    <location>
        <begin position="265"/>
        <end position="289"/>
    </location>
</feature>
<gene>
    <name evidence="3" type="ORF">CXB51_011193</name>
</gene>
<dbReference type="PANTHER" id="PTHR15000">
    <property type="entry name" value="ERYTHROID DIFFERENTIATION-RELATED FACTOR 1"/>
    <property type="match status" value="1"/>
</dbReference>
<feature type="domain" description="EDRF1 N-terminal" evidence="2">
    <location>
        <begin position="294"/>
        <end position="535"/>
    </location>
</feature>
<keyword evidence="4" id="KW-1185">Reference proteome</keyword>
<dbReference type="OrthoDB" id="419432at2759"/>
<evidence type="ECO:0000259" key="2">
    <source>
        <dbReference type="Pfam" id="PF23788"/>
    </source>
</evidence>
<comment type="caution">
    <text evidence="3">The sequence shown here is derived from an EMBL/GenBank/DDBJ whole genome shotgun (WGS) entry which is preliminary data.</text>
</comment>
<dbReference type="PANTHER" id="PTHR15000:SF1">
    <property type="entry name" value="ERYTHROID DIFFERENTIATION-RELATED FACTOR 1"/>
    <property type="match status" value="1"/>
</dbReference>
<feature type="compositionally biased region" description="Basic residues" evidence="1">
    <location>
        <begin position="921"/>
        <end position="930"/>
    </location>
</feature>
<dbReference type="Pfam" id="PF23788">
    <property type="entry name" value="EDRF1_N"/>
    <property type="match status" value="2"/>
</dbReference>
<evidence type="ECO:0000313" key="4">
    <source>
        <dbReference type="Proteomes" id="UP000701853"/>
    </source>
</evidence>
<sequence length="1519" mass="169435">MEKSGGGAAPSSSIESSGELQCVGKMEIVKPKPVGFLCGSIPVPTDNSFHAFNSALVPSSRPTLSAPRYRMLPMETDLNMPPLVTNFPEKVLPIGAVQKATGDIIWEDGAIASNLSRKCEALAVSGLVEYGDEIDVIAPTDILKQIFKIPYSKARLSIAVHRVGQTLILNTGPDVEEGEKLVRRHGNQAKCQDQSLFLNFAMHSVRMEACDCPPSHQAPLERQSDSSALPGGETPNFVEENDNISRKDGIKHHSEYSQVKQDGFFWGSKKGHRNKSRDPIKKAAHVGEKPRCSVQESEKHRRVGNNGFLRVLYWQFHNFRMLLGSDLLLFSNEKYAAVSLHLWDVTRQVTPLTWLEAWLDNVMASVPELAICYHQNGVVQGYELLKTDDIFLLKGIAEDGTPAFHPHVVQQNGLSVLRFLQENCKQDPGAYWLYKSAGEDVIQLFDLSVVSKNRSSGDCDDSSSSLPSLVHRGRSDSLFSLGTLLYRIAHRLSLSMATNNRAKCANFFKKCLEFLDEPDHLVVRAFAHEQFARLILNYDEELDLTSEYLPIECEVTAPDAGEESVDHGFSLIANNKLKEDETDFQDLASDVSAMMTLEANISAPNKLIASNTEFGSEEITLPSVHGDENYMVLDMASTSDDVVRPITDPISSKLAAVHHVSQAIKSLRWMRQLQTSQPELDNRDIGINGQLPSSMNFSVCACGDADCIEVCDIREWLPISKLDHKLWKLVLLLGESYLALGQAYKEDGQLHHALKIVELACSVYGSMPRQLEDTRFISSIVKCSPASTKFSDRDEKKSSFISDIKEVKSNSADNCYVLEQFSSTYLFWANAWTLVGDVYVEFHVIKGKEISAQSQNKPSIRELKMSSEVVKELQRLTKKLGQYNQKCSSCSLVNCSCQSDRASSGNSASSSGGDTHAVSYSRKHGKRSRGKNVPNSLSRDNEDNNGRQKVKNRQVPDSRLFQHIGDGDNKVRASNSCTDEPGVNAVETTNSEKVEASIGINDKKPEVTIENEIASKEAHKLKDGGIFKYLRNRNTVVVDAEHNLSSALSCYEEAIKALGELPSGLADLQSLFKKKGWVCNELGRNRLALKELNKAELAFADAIDAFKEASDYTNVVYIYCNLGHGRRALAEEMVAKMEGLKMHEVFHIAYKQALETAKLEYSEALRYYGAAKSEMNAIAEEAFSDSESNLKNEVYTQFAHTYLRLGMLLAREDITAEVYENGALEELSTPRLGRARKDLRKYEITANEAIREALSMYELLGGLRKQEAAYAYFQLACYQRDCCLKFLAPDHKKSGLLKGESGIHQRVKQYASLAERNWQKAIDFYGPQTHPTMYLTILIERSALSLSLSRSLHLNVMLDALSRLLEARNVSEAFADIFSTEYPELHAKYWSQLQTLLKKMLAVNLCVNSNKSSTDTVSATTSNRSGDAGKLRELYKMSLKSTDIRQLHAMYSVWSSLSLIKNKNMNPVDFQTVIVARWLIRSVFLDYNRRGVAKCSTWFTASAPCCFVMVVNKDGDAYS</sequence>